<dbReference type="RefSeq" id="WP_070734709.1">
    <property type="nucleotide sequence ID" value="NZ_MDZC01000068.1"/>
</dbReference>
<feature type="signal peptide" evidence="1">
    <location>
        <begin position="1"/>
        <end position="21"/>
    </location>
</feature>
<accession>A0A1G1T171</accession>
<dbReference type="AlphaFoldDB" id="A0A1G1T171"/>
<name>A0A1G1T171_9BACT</name>
<keyword evidence="1" id="KW-0732">Signal</keyword>
<dbReference type="OrthoDB" id="9808507at2"/>
<comment type="caution">
    <text evidence="2">The sequence shown here is derived from an EMBL/GenBank/DDBJ whole genome shotgun (WGS) entry which is preliminary data.</text>
</comment>
<feature type="chain" id="PRO_5009578681" description="PorV/PorQ family protein" evidence="1">
    <location>
        <begin position="22"/>
        <end position="377"/>
    </location>
</feature>
<protein>
    <recommendedName>
        <fullName evidence="4">PorV/PorQ family protein</fullName>
    </recommendedName>
</protein>
<dbReference type="NCBIfam" id="NF033709">
    <property type="entry name" value="PorV_fam"/>
    <property type="match status" value="1"/>
</dbReference>
<evidence type="ECO:0008006" key="4">
    <source>
        <dbReference type="Google" id="ProtNLM"/>
    </source>
</evidence>
<evidence type="ECO:0000313" key="2">
    <source>
        <dbReference type="EMBL" id="OGX84629.1"/>
    </source>
</evidence>
<dbReference type="Proteomes" id="UP000177791">
    <property type="component" value="Unassembled WGS sequence"/>
</dbReference>
<evidence type="ECO:0000313" key="3">
    <source>
        <dbReference type="Proteomes" id="UP000177791"/>
    </source>
</evidence>
<reference evidence="2 3" key="1">
    <citation type="submission" date="2016-08" db="EMBL/GenBank/DDBJ databases">
        <title>Hymenobacter coccineus sp. nov., Hymenobacter lapidarius sp. nov. and Hymenobacter glacialis sp. nov., isolated from Antarctic soil.</title>
        <authorList>
            <person name="Sedlacek I."/>
            <person name="Kralova S."/>
            <person name="Kyrova K."/>
            <person name="Maslanova I."/>
            <person name="Stankova E."/>
            <person name="Vrbovska V."/>
            <person name="Nemec M."/>
            <person name="Bartak M."/>
            <person name="Svec P."/>
            <person name="Busse H.-J."/>
            <person name="Pantucek R."/>
        </authorList>
    </citation>
    <scope>NUCLEOTIDE SEQUENCE [LARGE SCALE GENOMIC DNA]</scope>
    <source>
        <strain evidence="2 3">CCM 8648</strain>
    </source>
</reference>
<proteinExistence type="predicted"/>
<dbReference type="Gene3D" id="2.40.160.60">
    <property type="entry name" value="Outer membrane protein transport protein (OMPP1/FadL/TodX)"/>
    <property type="match status" value="1"/>
</dbReference>
<sequence length="377" mass="39762">MPQLSSTVRGIALLAATTALALPAAAQSTKTPKYSNEYLNLGVGARALGMGKVQVGLASDATAGYWNPAGLANQTQKYDGVLMHSELFSGVVKNDYAAFSMPLDAQSAIGVSVLRLGVDNIADTRNLINEYGYVDYSKIEYFSVADYALLVSYARKLGNVEGLSVGANGKIIYRNIGKFATGYGFGVDAGAQYNHKGWNLGLMARDITTTFTQWSINADEYQKGINSTIANGDDPIPTNSAEITLPRFVLGVGRRVALPKEFSALVAVDLEATTDGERNTPISTKAGSIDPRVGIELGYKDLVFLRGGAGNYQKIQDFAASPGGTPGSSWKGQYSVGAGVAISGLRVDLALSRLAVEKLGSTSQTNSLIVSLGYGIK</sequence>
<dbReference type="STRING" id="1908236.BEN48_02500"/>
<evidence type="ECO:0000256" key="1">
    <source>
        <dbReference type="SAM" id="SignalP"/>
    </source>
</evidence>
<gene>
    <name evidence="2" type="ORF">BEN48_02500</name>
</gene>
<dbReference type="EMBL" id="MDZC01000068">
    <property type="protein sequence ID" value="OGX84629.1"/>
    <property type="molecule type" value="Genomic_DNA"/>
</dbReference>
<organism evidence="2 3">
    <name type="scientific">Hymenobacter glacialis</name>
    <dbReference type="NCBI Taxonomy" id="1908236"/>
    <lineage>
        <taxon>Bacteria</taxon>
        <taxon>Pseudomonadati</taxon>
        <taxon>Bacteroidota</taxon>
        <taxon>Cytophagia</taxon>
        <taxon>Cytophagales</taxon>
        <taxon>Hymenobacteraceae</taxon>
        <taxon>Hymenobacter</taxon>
    </lineage>
</organism>
<keyword evidence="3" id="KW-1185">Reference proteome</keyword>